<reference evidence="1" key="1">
    <citation type="submission" date="2004-03" db="EMBL/GenBank/DDBJ databases">
        <title>A genome-wide screening approach for membrane-targeted gene products.</title>
        <authorList>
            <person name="Jaaro H."/>
            <person name="Levy Z."/>
            <person name="Fainzilber M."/>
        </authorList>
    </citation>
    <scope>NUCLEOTIDE SEQUENCE</scope>
    <source>
        <tissue evidence="1">CNS</tissue>
    </source>
</reference>
<dbReference type="Gene3D" id="3.40.50.300">
    <property type="entry name" value="P-loop containing nucleotide triphosphate hydrolases"/>
    <property type="match status" value="1"/>
</dbReference>
<name>Q592W2_LYMST</name>
<feature type="non-terminal residue" evidence="1">
    <location>
        <position position="1"/>
    </location>
</feature>
<evidence type="ECO:0000313" key="1">
    <source>
        <dbReference type="EMBL" id="AAS86677.1"/>
    </source>
</evidence>
<accession>Q592W2</accession>
<dbReference type="SUPFAM" id="SSF52540">
    <property type="entry name" value="P-loop containing nucleoside triphosphate hydrolases"/>
    <property type="match status" value="1"/>
</dbReference>
<feature type="non-terminal residue" evidence="1">
    <location>
        <position position="55"/>
    </location>
</feature>
<dbReference type="InterPro" id="IPR027417">
    <property type="entry name" value="P-loop_NTPase"/>
</dbReference>
<proteinExistence type="evidence at transcript level"/>
<dbReference type="AlphaFoldDB" id="Q592W2"/>
<organism evidence="1">
    <name type="scientific">Lymnaea stagnalis</name>
    <name type="common">Great pond snail</name>
    <name type="synonym">Helix stagnalis</name>
    <dbReference type="NCBI Taxonomy" id="6523"/>
    <lineage>
        <taxon>Eukaryota</taxon>
        <taxon>Metazoa</taxon>
        <taxon>Spiralia</taxon>
        <taxon>Lophotrochozoa</taxon>
        <taxon>Mollusca</taxon>
        <taxon>Gastropoda</taxon>
        <taxon>Heterobranchia</taxon>
        <taxon>Euthyneura</taxon>
        <taxon>Panpulmonata</taxon>
        <taxon>Hygrophila</taxon>
        <taxon>Lymnaeoidea</taxon>
        <taxon>Lymnaeidae</taxon>
        <taxon>Lymnaea</taxon>
    </lineage>
</organism>
<sequence length="55" mass="6185">NPFEDIRMGCCSSQQASGEEIQRKIAVVGDSGVGKTSLIQYFMTNDFDEYTPQEY</sequence>
<dbReference type="Pfam" id="PF08477">
    <property type="entry name" value="Roc"/>
    <property type="match status" value="1"/>
</dbReference>
<dbReference type="EMBL" id="AY577351">
    <property type="protein sequence ID" value="AAS86677.1"/>
    <property type="molecule type" value="mRNA"/>
</dbReference>
<protein>
    <submittedName>
        <fullName evidence="1">Uncharacterized protein</fullName>
    </submittedName>
</protein>